<dbReference type="InterPro" id="IPR051966">
    <property type="entry name" value="RPAP3"/>
</dbReference>
<dbReference type="HOGENOM" id="CLU_023272_1_0_1"/>
<evidence type="ECO:0000256" key="3">
    <source>
        <dbReference type="ARBA" id="ARBA00038275"/>
    </source>
</evidence>
<dbReference type="EMBL" id="KB740923">
    <property type="protein sequence ID" value="ENN78134.1"/>
    <property type="molecule type" value="Genomic_DNA"/>
</dbReference>
<dbReference type="Gene3D" id="1.25.40.10">
    <property type="entry name" value="Tetratricopeptide repeat domain"/>
    <property type="match status" value="1"/>
</dbReference>
<dbReference type="PANTHER" id="PTHR46423:SF1">
    <property type="entry name" value="RNA POLYMERASE II-ASSOCIATED PROTEIN 3"/>
    <property type="match status" value="1"/>
</dbReference>
<name>N6TCV1_DENPD</name>
<dbReference type="SUPFAM" id="SSF48452">
    <property type="entry name" value="TPR-like"/>
    <property type="match status" value="1"/>
</dbReference>
<evidence type="ECO:0000256" key="1">
    <source>
        <dbReference type="ARBA" id="ARBA00022737"/>
    </source>
</evidence>
<reference evidence="6" key="1">
    <citation type="journal article" date="2013" name="Genome Biol.">
        <title>Draft genome of the mountain pine beetle, Dendroctonus ponderosae Hopkins, a major forest pest.</title>
        <authorList>
            <person name="Keeling C.I."/>
            <person name="Yuen M.M."/>
            <person name="Liao N.Y."/>
            <person name="Docking T.R."/>
            <person name="Chan S.K."/>
            <person name="Taylor G.A."/>
            <person name="Palmquist D.L."/>
            <person name="Jackman S.D."/>
            <person name="Nguyen A."/>
            <person name="Li M."/>
            <person name="Henderson H."/>
            <person name="Janes J.K."/>
            <person name="Zhao Y."/>
            <person name="Pandoh P."/>
            <person name="Moore R."/>
            <person name="Sperling F.A."/>
            <person name="Huber D.P."/>
            <person name="Birol I."/>
            <person name="Jones S.J."/>
            <person name="Bohlmann J."/>
        </authorList>
    </citation>
    <scope>NUCLEOTIDE SEQUENCE</scope>
</reference>
<evidence type="ECO:0000256" key="2">
    <source>
        <dbReference type="ARBA" id="ARBA00022803"/>
    </source>
</evidence>
<sequence>MNDLTEYRKDLESWGEEMKLKEQTSRSDRSKKVKFQTPAETKKKPQVQAAPKTRATDYSKWEKYDADLECELLEHDCEEDSELSDEVENSAWDQAITLKEKGNVHVKSKEWDRAINCYTKAINLYSYDPVFYANRALCYLKKNSFIAAEEDSTLSLRLDGTYVKALLRRAAAREGLGKALQAAEDWLSVLQLEPKNKEATLALKKNRQKRGLSTTDSQLSEEMRVSQFAASRNKTLQSKPTVAIKQTNTAKAEKDITKKVDTSDWPDPGCEIIPVKAINKPPHLRSEKPLKRIKVLEINSLSSPSVKIEERSDEASSAVKKHVIEHIQPDFKGAGEPMKPISAFQKSRKQAKDTAWPRNNAEASSILRSDDLVIVEKKAQENNIKGVENGCKEPKKTSQSEKEIVLPKSSVQFNVAWQREKDLCEKYKYLKLIGSQTFRTVFTESLLESGTFSEILKVLSINFIAKEDNVYDFLLALSQVKRFATLVMLMDSADKECLSKLDTYLREKNVTPIKEVDDLMRKYCM</sequence>
<dbReference type="Pfam" id="PF13877">
    <property type="entry name" value="RPAP3_C"/>
    <property type="match status" value="1"/>
</dbReference>
<evidence type="ECO:0000256" key="5">
    <source>
        <dbReference type="SAM" id="MobiDB-lite"/>
    </source>
</evidence>
<feature type="region of interest" description="Disordered" evidence="5">
    <location>
        <begin position="1"/>
        <end position="54"/>
    </location>
</feature>
<feature type="non-terminal residue" evidence="6">
    <location>
        <position position="1"/>
    </location>
</feature>
<evidence type="ECO:0000256" key="4">
    <source>
        <dbReference type="ARBA" id="ARBA00040133"/>
    </source>
</evidence>
<dbReference type="PROSITE" id="PS50005">
    <property type="entry name" value="TPR"/>
    <property type="match status" value="1"/>
</dbReference>
<gene>
    <name evidence="6" type="ORF">YQE_05288</name>
</gene>
<dbReference type="PANTHER" id="PTHR46423">
    <property type="entry name" value="RNA POLYMERASE II-ASSOCIATED PROTEIN 3"/>
    <property type="match status" value="1"/>
</dbReference>
<protein>
    <recommendedName>
        <fullName evidence="4">RNA polymerase II-associated protein 3</fullName>
    </recommendedName>
</protein>
<keyword evidence="2" id="KW-0802">TPR repeat</keyword>
<organism evidence="6">
    <name type="scientific">Dendroctonus ponderosae</name>
    <name type="common">Mountain pine beetle</name>
    <dbReference type="NCBI Taxonomy" id="77166"/>
    <lineage>
        <taxon>Eukaryota</taxon>
        <taxon>Metazoa</taxon>
        <taxon>Ecdysozoa</taxon>
        <taxon>Arthropoda</taxon>
        <taxon>Hexapoda</taxon>
        <taxon>Insecta</taxon>
        <taxon>Pterygota</taxon>
        <taxon>Neoptera</taxon>
        <taxon>Endopterygota</taxon>
        <taxon>Coleoptera</taxon>
        <taxon>Polyphaga</taxon>
        <taxon>Cucujiformia</taxon>
        <taxon>Curculionidae</taxon>
        <taxon>Scolytinae</taxon>
        <taxon>Dendroctonus</taxon>
    </lineage>
</organism>
<dbReference type="InterPro" id="IPR011990">
    <property type="entry name" value="TPR-like_helical_dom_sf"/>
</dbReference>
<accession>N6TCV1</accession>
<keyword evidence="1" id="KW-0677">Repeat</keyword>
<dbReference type="AlphaFoldDB" id="N6TCV1"/>
<dbReference type="SMART" id="SM00028">
    <property type="entry name" value="TPR"/>
    <property type="match status" value="3"/>
</dbReference>
<dbReference type="InterPro" id="IPR019734">
    <property type="entry name" value="TPR_rpt"/>
</dbReference>
<proteinExistence type="inferred from homology"/>
<comment type="similarity">
    <text evidence="3">Belongs to the RPAP3 family.</text>
</comment>
<dbReference type="InterPro" id="IPR025986">
    <property type="entry name" value="RPAP3-like_C"/>
</dbReference>
<dbReference type="GO" id="GO:0101031">
    <property type="term" value="C:protein folding chaperone complex"/>
    <property type="evidence" value="ECO:0007669"/>
    <property type="project" value="TreeGrafter"/>
</dbReference>
<dbReference type="OMA" id="NFTPDRP"/>
<evidence type="ECO:0000313" key="6">
    <source>
        <dbReference type="EMBL" id="ENN78134.1"/>
    </source>
</evidence>
<feature type="compositionally biased region" description="Basic and acidic residues" evidence="5">
    <location>
        <begin position="1"/>
        <end position="30"/>
    </location>
</feature>
<dbReference type="OrthoDB" id="2942533at2759"/>